<evidence type="ECO:0000259" key="3">
    <source>
        <dbReference type="PROSITE" id="PS51186"/>
    </source>
</evidence>
<evidence type="ECO:0000256" key="1">
    <source>
        <dbReference type="ARBA" id="ARBA00022679"/>
    </source>
</evidence>
<sequence>MMKFAVSLRGMEAADLDFLRMLYASTRSEEMAPSGWSAEAIAVFLDQQFQAQHQYYQVHFHDAEFYLIEQDGQPIGRLYLFWGQTTLNLIDIALLPACRGQGLGTRLLTDLLQRADERGLAVELSVEPYNPALRLYARFGFEAINTSGVYLRMRRQAPVRADRIAS</sequence>
<dbReference type="InterPro" id="IPR016181">
    <property type="entry name" value="Acyl_CoA_acyltransferase"/>
</dbReference>
<protein>
    <submittedName>
        <fullName evidence="4">Acetyltransferase</fullName>
    </submittedName>
</protein>
<dbReference type="SUPFAM" id="SSF55729">
    <property type="entry name" value="Acyl-CoA N-acyltransferases (Nat)"/>
    <property type="match status" value="1"/>
</dbReference>
<dbReference type="CDD" id="cd04301">
    <property type="entry name" value="NAT_SF"/>
    <property type="match status" value="1"/>
</dbReference>
<evidence type="ECO:0000313" key="5">
    <source>
        <dbReference type="Proteomes" id="UP000255177"/>
    </source>
</evidence>
<dbReference type="EMBL" id="UIDD01000007">
    <property type="protein sequence ID" value="SUQ63080.1"/>
    <property type="molecule type" value="Genomic_DNA"/>
</dbReference>
<dbReference type="AlphaFoldDB" id="A0A380T0J9"/>
<feature type="domain" description="N-acetyltransferase" evidence="3">
    <location>
        <begin position="6"/>
        <end position="158"/>
    </location>
</feature>
<dbReference type="InterPro" id="IPR000182">
    <property type="entry name" value="GNAT_dom"/>
</dbReference>
<reference evidence="5" key="1">
    <citation type="submission" date="2018-07" db="EMBL/GenBank/DDBJ databases">
        <authorList>
            <person name="Blom J."/>
        </authorList>
    </citation>
    <scope>NUCLEOTIDE SEQUENCE [LARGE SCALE GENOMIC DNA]</scope>
    <source>
        <strain evidence="5">CCOS 864</strain>
    </source>
</reference>
<keyword evidence="5" id="KW-1185">Reference proteome</keyword>
<keyword evidence="1 4" id="KW-0808">Transferase</keyword>
<dbReference type="PANTHER" id="PTHR43420:SF12">
    <property type="entry name" value="N-ACETYLTRANSFERASE DOMAIN-CONTAINING PROTEIN"/>
    <property type="match status" value="1"/>
</dbReference>
<accession>A0A380T0J9</accession>
<dbReference type="PROSITE" id="PS51186">
    <property type="entry name" value="GNAT"/>
    <property type="match status" value="1"/>
</dbReference>
<name>A0A380T0J9_9PSED</name>
<dbReference type="InterPro" id="IPR050680">
    <property type="entry name" value="YpeA/RimI_acetyltransf"/>
</dbReference>
<dbReference type="RefSeq" id="WP_115086657.1">
    <property type="nucleotide sequence ID" value="NZ_CBCSFG010000023.1"/>
</dbReference>
<evidence type="ECO:0000256" key="2">
    <source>
        <dbReference type="ARBA" id="ARBA00023315"/>
    </source>
</evidence>
<dbReference type="Pfam" id="PF00583">
    <property type="entry name" value="Acetyltransf_1"/>
    <property type="match status" value="1"/>
</dbReference>
<dbReference type="Proteomes" id="UP000255177">
    <property type="component" value="Unassembled WGS sequence"/>
</dbReference>
<proteinExistence type="predicted"/>
<dbReference type="GO" id="GO:0016747">
    <property type="term" value="F:acyltransferase activity, transferring groups other than amino-acyl groups"/>
    <property type="evidence" value="ECO:0007669"/>
    <property type="project" value="InterPro"/>
</dbReference>
<organism evidence="4 5">
    <name type="scientific">Pseudomonas wadenswilerensis</name>
    <dbReference type="NCBI Taxonomy" id="1785161"/>
    <lineage>
        <taxon>Bacteria</taxon>
        <taxon>Pseudomonadati</taxon>
        <taxon>Pseudomonadota</taxon>
        <taxon>Gammaproteobacteria</taxon>
        <taxon>Pseudomonadales</taxon>
        <taxon>Pseudomonadaceae</taxon>
        <taxon>Pseudomonas</taxon>
    </lineage>
</organism>
<gene>
    <name evidence="4" type="ORF">CCOS864_02530</name>
</gene>
<evidence type="ECO:0000313" key="4">
    <source>
        <dbReference type="EMBL" id="SUQ63080.1"/>
    </source>
</evidence>
<dbReference type="PANTHER" id="PTHR43420">
    <property type="entry name" value="ACETYLTRANSFERASE"/>
    <property type="match status" value="1"/>
</dbReference>
<keyword evidence="2" id="KW-0012">Acyltransferase</keyword>
<dbReference type="Gene3D" id="3.40.630.30">
    <property type="match status" value="1"/>
</dbReference>